<name>A0A6P3XWH0_DINQU</name>
<keyword evidence="2" id="KW-0328">Glycosyltransferase</keyword>
<sequence length="429" mass="49459">MVVRGIPEIVQTIRRIYYTCSLAIYYVLGTSVTESWRILVVAPTPSFSHQIVFRSLCRALHKRGHEIVTITSIPMRNSSLLNYTEIDISSLYQKAVDWQMIRTWQNSNQLTFKRYICKSLNIMIEEIFKNPDVRMLYTNDSNESFDVVMVEMIASPAMNILGYVFNAPVIGVSTLELHYHHQYIIGNPLLPSHVSTWDTSVTNSDGMSFWQKTQNFLYVWFSVYEWNAVLTSARPDLPNVIYFDSIHVEQTPPILPQNLKMFLDDATDGFIYVSFGGNIDITDEIKRSLVELTSNVFTAEWLPQQGILAHPKIRAFVYHGGLQSTEEAVHYAVPLIGIPFQFDQNYRVCYLTSLGVAKHLDIFTCSKEDIDNVIRDLLSDMRYKDNMLKLRARANDRPYDSLGKAIWWVEFVIRHKGAAYLRFNGNDES</sequence>
<evidence type="ECO:0000256" key="2">
    <source>
        <dbReference type="ARBA" id="ARBA00022676"/>
    </source>
</evidence>
<dbReference type="AlphaFoldDB" id="A0A6P3XWH0"/>
<dbReference type="GO" id="GO:0008194">
    <property type="term" value="F:UDP-glycosyltransferase activity"/>
    <property type="evidence" value="ECO:0007669"/>
    <property type="project" value="InterPro"/>
</dbReference>
<dbReference type="Proteomes" id="UP000515204">
    <property type="component" value="Unplaced"/>
</dbReference>
<evidence type="ECO:0000313" key="4">
    <source>
        <dbReference type="Proteomes" id="UP000515204"/>
    </source>
</evidence>
<organism evidence="4 5">
    <name type="scientific">Dinoponera quadriceps</name>
    <name type="common">South American ant</name>
    <dbReference type="NCBI Taxonomy" id="609295"/>
    <lineage>
        <taxon>Eukaryota</taxon>
        <taxon>Metazoa</taxon>
        <taxon>Ecdysozoa</taxon>
        <taxon>Arthropoda</taxon>
        <taxon>Hexapoda</taxon>
        <taxon>Insecta</taxon>
        <taxon>Pterygota</taxon>
        <taxon>Neoptera</taxon>
        <taxon>Endopterygota</taxon>
        <taxon>Hymenoptera</taxon>
        <taxon>Apocrita</taxon>
        <taxon>Aculeata</taxon>
        <taxon>Formicoidea</taxon>
        <taxon>Formicidae</taxon>
        <taxon>Ponerinae</taxon>
        <taxon>Ponerini</taxon>
        <taxon>Dinoponera</taxon>
    </lineage>
</organism>
<evidence type="ECO:0000256" key="1">
    <source>
        <dbReference type="ARBA" id="ARBA00009995"/>
    </source>
</evidence>
<dbReference type="SUPFAM" id="SSF53756">
    <property type="entry name" value="UDP-Glycosyltransferase/glycogen phosphorylase"/>
    <property type="match status" value="1"/>
</dbReference>
<keyword evidence="4" id="KW-1185">Reference proteome</keyword>
<keyword evidence="3" id="KW-0808">Transferase</keyword>
<accession>A0A6P3XWH0</accession>
<dbReference type="OrthoDB" id="5835829at2759"/>
<reference evidence="5" key="1">
    <citation type="submission" date="2025-08" db="UniProtKB">
        <authorList>
            <consortium name="RefSeq"/>
        </authorList>
    </citation>
    <scope>IDENTIFICATION</scope>
</reference>
<dbReference type="InterPro" id="IPR002213">
    <property type="entry name" value="UDP_glucos_trans"/>
</dbReference>
<dbReference type="PANTHER" id="PTHR48043">
    <property type="entry name" value="EG:EG0003.4 PROTEIN-RELATED"/>
    <property type="match status" value="1"/>
</dbReference>
<dbReference type="CDD" id="cd03784">
    <property type="entry name" value="GT1_Gtf-like"/>
    <property type="match status" value="1"/>
</dbReference>
<protein>
    <submittedName>
        <fullName evidence="5">UDP-glucuronosyltransferase 2B17-like</fullName>
    </submittedName>
</protein>
<dbReference type="Gene3D" id="3.40.50.2000">
    <property type="entry name" value="Glycogen Phosphorylase B"/>
    <property type="match status" value="1"/>
</dbReference>
<evidence type="ECO:0000256" key="3">
    <source>
        <dbReference type="ARBA" id="ARBA00022679"/>
    </source>
</evidence>
<dbReference type="GeneID" id="106748351"/>
<comment type="similarity">
    <text evidence="1">Belongs to the UDP-glycosyltransferase family.</text>
</comment>
<dbReference type="KEGG" id="dqu:106748351"/>
<dbReference type="RefSeq" id="XP_014482268.1">
    <property type="nucleotide sequence ID" value="XM_014626782.1"/>
</dbReference>
<dbReference type="InterPro" id="IPR050271">
    <property type="entry name" value="UDP-glycosyltransferase"/>
</dbReference>
<dbReference type="Pfam" id="PF00201">
    <property type="entry name" value="UDPGT"/>
    <property type="match status" value="1"/>
</dbReference>
<proteinExistence type="inferred from homology"/>
<dbReference type="PANTHER" id="PTHR48043:SF145">
    <property type="entry name" value="FI06409P-RELATED"/>
    <property type="match status" value="1"/>
</dbReference>
<evidence type="ECO:0000313" key="5">
    <source>
        <dbReference type="RefSeq" id="XP_014482268.1"/>
    </source>
</evidence>
<gene>
    <name evidence="5" type="primary">LOC106748351</name>
</gene>